<name>A0AAD2CI71_9STRA</name>
<dbReference type="EMBL" id="CAKOGP040000291">
    <property type="protein sequence ID" value="CAJ1933664.1"/>
    <property type="molecule type" value="Genomic_DNA"/>
</dbReference>
<evidence type="ECO:0000313" key="3">
    <source>
        <dbReference type="Proteomes" id="UP001295423"/>
    </source>
</evidence>
<evidence type="ECO:0000259" key="1">
    <source>
        <dbReference type="Pfam" id="PF13383"/>
    </source>
</evidence>
<dbReference type="Pfam" id="PF13383">
    <property type="entry name" value="Methyltransf_22"/>
    <property type="match status" value="1"/>
</dbReference>
<reference evidence="2" key="1">
    <citation type="submission" date="2023-08" db="EMBL/GenBank/DDBJ databases">
        <authorList>
            <person name="Audoor S."/>
            <person name="Bilcke G."/>
        </authorList>
    </citation>
    <scope>NUCLEOTIDE SEQUENCE</scope>
</reference>
<dbReference type="InterPro" id="IPR025714">
    <property type="entry name" value="Methyltranfer_dom"/>
</dbReference>
<organism evidence="2 3">
    <name type="scientific">Cylindrotheca closterium</name>
    <dbReference type="NCBI Taxonomy" id="2856"/>
    <lineage>
        <taxon>Eukaryota</taxon>
        <taxon>Sar</taxon>
        <taxon>Stramenopiles</taxon>
        <taxon>Ochrophyta</taxon>
        <taxon>Bacillariophyta</taxon>
        <taxon>Bacillariophyceae</taxon>
        <taxon>Bacillariophycidae</taxon>
        <taxon>Bacillariales</taxon>
        <taxon>Bacillariaceae</taxon>
        <taxon>Cylindrotheca</taxon>
    </lineage>
</organism>
<evidence type="ECO:0000313" key="2">
    <source>
        <dbReference type="EMBL" id="CAJ1933664.1"/>
    </source>
</evidence>
<dbReference type="PANTHER" id="PTHR32026">
    <property type="entry name" value="METHYLTRANSFERASE-LIKE PROTEIN 24"/>
    <property type="match status" value="1"/>
</dbReference>
<dbReference type="InterPro" id="IPR026913">
    <property type="entry name" value="METTL24"/>
</dbReference>
<dbReference type="Proteomes" id="UP001295423">
    <property type="component" value="Unassembled WGS sequence"/>
</dbReference>
<dbReference type="AlphaFoldDB" id="A0AAD2CI71"/>
<keyword evidence="3" id="KW-1185">Reference proteome</keyword>
<comment type="caution">
    <text evidence="2">The sequence shown here is derived from an EMBL/GenBank/DDBJ whole genome shotgun (WGS) entry which is preliminary data.</text>
</comment>
<dbReference type="PANTHER" id="PTHR32026:SF27">
    <property type="entry name" value="METHYLTRANSFERASE FKBM DOMAIN-CONTAINING PROTEIN-RELATED"/>
    <property type="match status" value="1"/>
</dbReference>
<sequence length="320" mass="36685">MFQISTATLWNDNATMSRNLCETVVETPIPSAATGQPMSQSGFSLAQRQSFGYFDDISDEHWKRAQQIHAKMFPNHSPRLGQYSNALVVKDKMAELKMSSFWYAQNFHEEFHCPLAQRIPTDGEGDGPKWVCDPHRLKDKKDCLVYSIGSNGKAEFETGVRDEIGNHCEIHTFDVGSYNKRNGNFAEALKGIATFHHWGFGTKEEAQKQPRRFKTLQQTMKELGHANRTIDLFKIDCEWCEWFTYEQWLNQDIRQILVETHNAPMPNVQDFFYKLHDAGFVIFNKEANYQNGGGGVEYGFLKLSTDFFVDGSVYDATAMK</sequence>
<protein>
    <recommendedName>
        <fullName evidence="1">Methyltransferase domain-containing protein</fullName>
    </recommendedName>
</protein>
<accession>A0AAD2CI71</accession>
<proteinExistence type="predicted"/>
<gene>
    <name evidence="2" type="ORF">CYCCA115_LOCUS3406</name>
</gene>
<feature type="domain" description="Methyltransferase" evidence="1">
    <location>
        <begin position="45"/>
        <end position="302"/>
    </location>
</feature>